<feature type="compositionally biased region" description="Acidic residues" evidence="1">
    <location>
        <begin position="327"/>
        <end position="351"/>
    </location>
</feature>
<dbReference type="Pfam" id="PF26130">
    <property type="entry name" value="PB1-like"/>
    <property type="match status" value="1"/>
</dbReference>
<reference evidence="3" key="1">
    <citation type="submission" date="2023-04" db="EMBL/GenBank/DDBJ databases">
        <authorList>
            <person name="Vijverberg K."/>
            <person name="Xiong W."/>
            <person name="Schranz E."/>
        </authorList>
    </citation>
    <scope>NUCLEOTIDE SEQUENCE</scope>
</reference>
<feature type="region of interest" description="Disordered" evidence="1">
    <location>
        <begin position="317"/>
        <end position="351"/>
    </location>
</feature>
<sequence>MQVPMWNVRLYEKLFNARVVYDGYPTLFTIKLHHGGEFTKFPDMNYIDGTVTYIDMVDIEEFSVHEMDAIMKGLGYSVPPVIYYHFWFPKGDMNFGLRALGNDDDVRNLAQYVKEHKVIRVYTEHSFTKLLTYFMTPKPVKKVTIEQLDETEEHETTTTDNQASDRKRSWTKEKSLSLSPVLHNEGALSLSLVLHNEGAFSLSPEYNRKRSWTKDKALSSCSKKLAMGDVGEANVDGDKDHAPNDFDEADNEFDLGLYQQILKSNFEFDNGFNEEKEGEEVVNEVSANVDMRNYEKDARVEDDVDMGGYQMDVGIEDEVTHNVAEDERSDGEEDNGEKSDGEEDSDAMTFG</sequence>
<protein>
    <recommendedName>
        <fullName evidence="2">PB1-like domain-containing protein</fullName>
    </recommendedName>
</protein>
<dbReference type="InterPro" id="IPR058594">
    <property type="entry name" value="PB1-like_dom_pln"/>
</dbReference>
<evidence type="ECO:0000259" key="2">
    <source>
        <dbReference type="Pfam" id="PF26130"/>
    </source>
</evidence>
<gene>
    <name evidence="3" type="ORF">LSALG_LOCUS21915</name>
</gene>
<name>A0AA36E4T6_LACSI</name>
<organism evidence="3 4">
    <name type="scientific">Lactuca saligna</name>
    <name type="common">Willowleaf lettuce</name>
    <dbReference type="NCBI Taxonomy" id="75948"/>
    <lineage>
        <taxon>Eukaryota</taxon>
        <taxon>Viridiplantae</taxon>
        <taxon>Streptophyta</taxon>
        <taxon>Embryophyta</taxon>
        <taxon>Tracheophyta</taxon>
        <taxon>Spermatophyta</taxon>
        <taxon>Magnoliopsida</taxon>
        <taxon>eudicotyledons</taxon>
        <taxon>Gunneridae</taxon>
        <taxon>Pentapetalae</taxon>
        <taxon>asterids</taxon>
        <taxon>campanulids</taxon>
        <taxon>Asterales</taxon>
        <taxon>Asteraceae</taxon>
        <taxon>Cichorioideae</taxon>
        <taxon>Cichorieae</taxon>
        <taxon>Lactucinae</taxon>
        <taxon>Lactuca</taxon>
    </lineage>
</organism>
<keyword evidence="4" id="KW-1185">Reference proteome</keyword>
<evidence type="ECO:0000256" key="1">
    <source>
        <dbReference type="SAM" id="MobiDB-lite"/>
    </source>
</evidence>
<dbReference type="AlphaFoldDB" id="A0AA36E4T6"/>
<feature type="region of interest" description="Disordered" evidence="1">
    <location>
        <begin position="149"/>
        <end position="170"/>
    </location>
</feature>
<evidence type="ECO:0000313" key="4">
    <source>
        <dbReference type="Proteomes" id="UP001177003"/>
    </source>
</evidence>
<accession>A0AA36E4T6</accession>
<proteinExistence type="predicted"/>
<dbReference type="EMBL" id="OX465080">
    <property type="protein sequence ID" value="CAI9282268.1"/>
    <property type="molecule type" value="Genomic_DNA"/>
</dbReference>
<dbReference type="Proteomes" id="UP001177003">
    <property type="component" value="Chromosome 4"/>
</dbReference>
<feature type="domain" description="PB1-like" evidence="2">
    <location>
        <begin position="27"/>
        <end position="125"/>
    </location>
</feature>
<evidence type="ECO:0000313" key="3">
    <source>
        <dbReference type="EMBL" id="CAI9282268.1"/>
    </source>
</evidence>